<feature type="region of interest" description="Disordered" evidence="1">
    <location>
        <begin position="23"/>
        <end position="46"/>
    </location>
</feature>
<reference evidence="2" key="1">
    <citation type="submission" date="2016-05" db="EMBL/GenBank/DDBJ databases">
        <authorList>
            <person name="Lavstsen T."/>
            <person name="Jespersen J.S."/>
        </authorList>
    </citation>
    <scope>NUCLEOTIDE SEQUENCE</scope>
    <source>
        <tissue evidence="2">Brain</tissue>
    </source>
</reference>
<accession>A0A1A8FEV2</accession>
<gene>
    <name evidence="2" type="primary">SLC8A2A</name>
</gene>
<dbReference type="AlphaFoldDB" id="A0A1A8FEV2"/>
<feature type="non-terminal residue" evidence="2">
    <location>
        <position position="1"/>
    </location>
</feature>
<proteinExistence type="predicted"/>
<protein>
    <submittedName>
        <fullName evidence="2">Solute carrier family 8 (Sodium-calcium exchanger), member 2a</fullName>
    </submittedName>
</protein>
<evidence type="ECO:0000256" key="1">
    <source>
        <dbReference type="SAM" id="MobiDB-lite"/>
    </source>
</evidence>
<evidence type="ECO:0000313" key="2">
    <source>
        <dbReference type="EMBL" id="SBQ57328.1"/>
    </source>
</evidence>
<reference evidence="2" key="2">
    <citation type="submission" date="2016-06" db="EMBL/GenBank/DDBJ databases">
        <title>The genome of a short-lived fish provides insights into sex chromosome evolution and the genetic control of aging.</title>
        <authorList>
            <person name="Reichwald K."/>
            <person name="Felder M."/>
            <person name="Petzold A."/>
            <person name="Koch P."/>
            <person name="Groth M."/>
            <person name="Platzer M."/>
        </authorList>
    </citation>
    <scope>NUCLEOTIDE SEQUENCE</scope>
    <source>
        <tissue evidence="2">Brain</tissue>
    </source>
</reference>
<organism evidence="2">
    <name type="scientific">Nothobranchius korthausae</name>
    <dbReference type="NCBI Taxonomy" id="1143690"/>
    <lineage>
        <taxon>Eukaryota</taxon>
        <taxon>Metazoa</taxon>
        <taxon>Chordata</taxon>
        <taxon>Craniata</taxon>
        <taxon>Vertebrata</taxon>
        <taxon>Euteleostomi</taxon>
        <taxon>Actinopterygii</taxon>
        <taxon>Neopterygii</taxon>
        <taxon>Teleostei</taxon>
        <taxon>Neoteleostei</taxon>
        <taxon>Acanthomorphata</taxon>
        <taxon>Ovalentaria</taxon>
        <taxon>Atherinomorphae</taxon>
        <taxon>Cyprinodontiformes</taxon>
        <taxon>Nothobranchiidae</taxon>
        <taxon>Nothobranchius</taxon>
    </lineage>
</organism>
<feature type="non-terminal residue" evidence="2">
    <location>
        <position position="71"/>
    </location>
</feature>
<dbReference type="EMBL" id="HAEB01010801">
    <property type="protein sequence ID" value="SBQ57328.1"/>
    <property type="molecule type" value="Transcribed_RNA"/>
</dbReference>
<sequence>NPRQAAQPQKQIYKRNFILKKSWADAQDGLPKNSPEPPGQSSPVRPCMLLTGETSTTPPACGARCPRTSTG</sequence>
<feature type="region of interest" description="Disordered" evidence="1">
    <location>
        <begin position="52"/>
        <end position="71"/>
    </location>
</feature>
<name>A0A1A8FEV2_9TELE</name>